<evidence type="ECO:0000256" key="12">
    <source>
        <dbReference type="SAM" id="Phobius"/>
    </source>
</evidence>
<dbReference type="PANTHER" id="PTHR48061">
    <property type="entry name" value="LEUCINE-RICH REPEAT RECEPTOR PROTEIN KINASE EMS1-LIKE-RELATED"/>
    <property type="match status" value="1"/>
</dbReference>
<evidence type="ECO:0000256" key="11">
    <source>
        <dbReference type="ARBA" id="ARBA00023180"/>
    </source>
</evidence>
<evidence type="ECO:0000256" key="6">
    <source>
        <dbReference type="ARBA" id="ARBA00022729"/>
    </source>
</evidence>
<dbReference type="PROSITE" id="PS51179">
    <property type="entry name" value="POU_3"/>
    <property type="match status" value="1"/>
</dbReference>
<dbReference type="GO" id="GO:0003700">
    <property type="term" value="F:DNA-binding transcription factor activity"/>
    <property type="evidence" value="ECO:0007669"/>
    <property type="project" value="InterPro"/>
</dbReference>
<keyword evidence="5 12" id="KW-0812">Transmembrane</keyword>
<evidence type="ECO:0000313" key="15">
    <source>
        <dbReference type="EMBL" id="SPC99611.1"/>
    </source>
</evidence>
<keyword evidence="7" id="KW-0677">Repeat</keyword>
<feature type="chain" id="PRO_5014906061" description="POU-specific domain-containing protein" evidence="13">
    <location>
        <begin position="29"/>
        <end position="773"/>
    </location>
</feature>
<protein>
    <recommendedName>
        <fullName evidence="14">POU-specific domain-containing protein</fullName>
    </recommendedName>
</protein>
<dbReference type="InterPro" id="IPR003591">
    <property type="entry name" value="Leu-rich_rpt_typical-subtyp"/>
</dbReference>
<evidence type="ECO:0000256" key="9">
    <source>
        <dbReference type="ARBA" id="ARBA00023136"/>
    </source>
</evidence>
<evidence type="ECO:0000256" key="7">
    <source>
        <dbReference type="ARBA" id="ARBA00022737"/>
    </source>
</evidence>
<dbReference type="InterPro" id="IPR001611">
    <property type="entry name" value="Leu-rich_rpt"/>
</dbReference>
<organism evidence="15">
    <name type="scientific">Fagus sylvatica</name>
    <name type="common">Beechnut</name>
    <dbReference type="NCBI Taxonomy" id="28930"/>
    <lineage>
        <taxon>Eukaryota</taxon>
        <taxon>Viridiplantae</taxon>
        <taxon>Streptophyta</taxon>
        <taxon>Embryophyta</taxon>
        <taxon>Tracheophyta</taxon>
        <taxon>Spermatophyta</taxon>
        <taxon>Magnoliopsida</taxon>
        <taxon>eudicotyledons</taxon>
        <taxon>Gunneridae</taxon>
        <taxon>Pentapetalae</taxon>
        <taxon>rosids</taxon>
        <taxon>fabids</taxon>
        <taxon>Fagales</taxon>
        <taxon>Fagaceae</taxon>
        <taxon>Fagus</taxon>
    </lineage>
</organism>
<keyword evidence="10" id="KW-0675">Receptor</keyword>
<keyword evidence="4" id="KW-0433">Leucine-rich repeat</keyword>
<proteinExistence type="inferred from homology"/>
<evidence type="ECO:0000256" key="10">
    <source>
        <dbReference type="ARBA" id="ARBA00023170"/>
    </source>
</evidence>
<keyword evidence="11" id="KW-0325">Glycoprotein</keyword>
<name>A0A2N9GJY3_FAGSY</name>
<evidence type="ECO:0000259" key="14">
    <source>
        <dbReference type="PROSITE" id="PS51179"/>
    </source>
</evidence>
<feature type="signal peptide" evidence="13">
    <location>
        <begin position="1"/>
        <end position="28"/>
    </location>
</feature>
<dbReference type="GO" id="GO:0005886">
    <property type="term" value="C:plasma membrane"/>
    <property type="evidence" value="ECO:0007669"/>
    <property type="project" value="UniProtKB-SubCell"/>
</dbReference>
<feature type="transmembrane region" description="Helical" evidence="12">
    <location>
        <begin position="734"/>
        <end position="757"/>
    </location>
</feature>
<evidence type="ECO:0000256" key="2">
    <source>
        <dbReference type="ARBA" id="ARBA00009592"/>
    </source>
</evidence>
<evidence type="ECO:0000256" key="13">
    <source>
        <dbReference type="SAM" id="SignalP"/>
    </source>
</evidence>
<dbReference type="Pfam" id="PF08263">
    <property type="entry name" value="LRRNT_2"/>
    <property type="match status" value="1"/>
</dbReference>
<comment type="similarity">
    <text evidence="2">Belongs to the RLP family.</text>
</comment>
<dbReference type="FunFam" id="3.80.10.10:FF:000111">
    <property type="entry name" value="LRR receptor-like serine/threonine-protein kinase ERECTA"/>
    <property type="match status" value="1"/>
</dbReference>
<keyword evidence="6 13" id="KW-0732">Signal</keyword>
<gene>
    <name evidence="15" type="ORF">FSB_LOCUS27493</name>
</gene>
<evidence type="ECO:0000256" key="8">
    <source>
        <dbReference type="ARBA" id="ARBA00022989"/>
    </source>
</evidence>
<dbReference type="SUPFAM" id="SSF52058">
    <property type="entry name" value="L domain-like"/>
    <property type="match status" value="2"/>
</dbReference>
<comment type="subcellular location">
    <subcellularLocation>
        <location evidence="1">Cell membrane</location>
        <topology evidence="1">Single-pass type I membrane protein</topology>
    </subcellularLocation>
</comment>
<dbReference type="InterPro" id="IPR046956">
    <property type="entry name" value="RLP23-like"/>
</dbReference>
<feature type="domain" description="POU-specific" evidence="14">
    <location>
        <begin position="752"/>
        <end position="773"/>
    </location>
</feature>
<dbReference type="InterPro" id="IPR032675">
    <property type="entry name" value="LRR_dom_sf"/>
</dbReference>
<dbReference type="Pfam" id="PF00560">
    <property type="entry name" value="LRR_1"/>
    <property type="match status" value="11"/>
</dbReference>
<evidence type="ECO:0000256" key="1">
    <source>
        <dbReference type="ARBA" id="ARBA00004251"/>
    </source>
</evidence>
<sequence>MGSSMCLFIPILLPFFLLMSDFLNTCSSFSTQPLCSESESLALLQFKQSFKINVSDSHNPFAYPKVSSWNSGKNNDCCSWDGVLCDRGTGHVIGLDLSSSYLYGSINSSSSLFHLVHLQELNLAHNNFKDSQIPPSIRYLSNLTHLNLSYSSFSGQVPPEILELSKLVFLDLSFNPLTKLQKPGLKSLVENLTNLKLLNLSEVIISSQVPHILANLSSLMYLRLEGCGLYGEFPTEVFKLPNLRFLGVGDNQKLTGYLPEFNSSSPLRFLRLRNSSFSGFIPTSLGHLSNLIYLSLGYNNFGGQIPFSLANLTQLNGLDLSFNAFNPQTLSWVGFESFNHTPLVLPWASLLYLILDSNKLHGSLPVPPPSILFYSVKQNTLTGEISPLFCYLSSIDYLDLSHNNLSGMLPQCLSNLSTLLSLNLQKNNFHGTLPTTYREGCSLKFMDVSYNQLEGQVTRSLSNCKMLEILLLGNNRFIDIFPSWLGKLQMLRALSLRSNSFHGAIGKPKSNLEFPKLQIIDVSHNKFTGKLPSEYFQIWNFMKVSNFDNLTYMNAFTWARILEFSWILLFNYSMEMTNKGIETVYEKIQDFLIVVDLSNNRFEGEISEGIGNLKGLHLLNLSNNILTGRIPFSLGNLSELESLDLSKNQLSGEIPQQLLELTFLEVFNVSNNNLTGPIPQGQQFSTFENNSYLGNTRLCGSPLTKKCNIPETSTQPPLISKQGEDSKFPSKSDWVVIMMGYGSGLIIGFIIGHNLSIRELEQFAKKFGRRQYK</sequence>
<accession>A0A2N9GJY3</accession>
<dbReference type="PRINTS" id="PR00019">
    <property type="entry name" value="LEURICHRPT"/>
</dbReference>
<dbReference type="SMART" id="SM00369">
    <property type="entry name" value="LRR_TYP"/>
    <property type="match status" value="5"/>
</dbReference>
<dbReference type="InterPro" id="IPR000327">
    <property type="entry name" value="POU_dom"/>
</dbReference>
<keyword evidence="3" id="KW-1003">Cell membrane</keyword>
<dbReference type="FunFam" id="3.80.10.10:FF:000095">
    <property type="entry name" value="LRR receptor-like serine/threonine-protein kinase GSO1"/>
    <property type="match status" value="1"/>
</dbReference>
<dbReference type="PANTHER" id="PTHR48061:SF12">
    <property type="entry name" value="DISEASE RESISTANCE LIKE PROTEIN"/>
    <property type="match status" value="1"/>
</dbReference>
<evidence type="ECO:0000256" key="4">
    <source>
        <dbReference type="ARBA" id="ARBA00022614"/>
    </source>
</evidence>
<evidence type="ECO:0000256" key="5">
    <source>
        <dbReference type="ARBA" id="ARBA00022692"/>
    </source>
</evidence>
<dbReference type="EMBL" id="OIVN01001996">
    <property type="protein sequence ID" value="SPC99611.1"/>
    <property type="molecule type" value="Genomic_DNA"/>
</dbReference>
<evidence type="ECO:0000256" key="3">
    <source>
        <dbReference type="ARBA" id="ARBA00022475"/>
    </source>
</evidence>
<dbReference type="AlphaFoldDB" id="A0A2N9GJY3"/>
<reference evidence="15" key="1">
    <citation type="submission" date="2018-02" db="EMBL/GenBank/DDBJ databases">
        <authorList>
            <person name="Cohen D.B."/>
            <person name="Kent A.D."/>
        </authorList>
    </citation>
    <scope>NUCLEOTIDE SEQUENCE</scope>
</reference>
<keyword evidence="9 12" id="KW-0472">Membrane</keyword>
<dbReference type="SMART" id="SM00365">
    <property type="entry name" value="LRR_SD22"/>
    <property type="match status" value="4"/>
</dbReference>
<dbReference type="Gene3D" id="3.80.10.10">
    <property type="entry name" value="Ribonuclease Inhibitor"/>
    <property type="match status" value="3"/>
</dbReference>
<dbReference type="InterPro" id="IPR013210">
    <property type="entry name" value="LRR_N_plant-typ"/>
</dbReference>
<keyword evidence="8 12" id="KW-1133">Transmembrane helix</keyword>